<reference evidence="21 22" key="1">
    <citation type="journal article" date="2017" name="Nat. Ecol. Evol.">
        <title>Scallop genome provides insights into evolution of bilaterian karyotype and development.</title>
        <authorList>
            <person name="Wang S."/>
            <person name="Zhang J."/>
            <person name="Jiao W."/>
            <person name="Li J."/>
            <person name="Xun X."/>
            <person name="Sun Y."/>
            <person name="Guo X."/>
            <person name="Huan P."/>
            <person name="Dong B."/>
            <person name="Zhang L."/>
            <person name="Hu X."/>
            <person name="Sun X."/>
            <person name="Wang J."/>
            <person name="Zhao C."/>
            <person name="Wang Y."/>
            <person name="Wang D."/>
            <person name="Huang X."/>
            <person name="Wang R."/>
            <person name="Lv J."/>
            <person name="Li Y."/>
            <person name="Zhang Z."/>
            <person name="Liu B."/>
            <person name="Lu W."/>
            <person name="Hui Y."/>
            <person name="Liang J."/>
            <person name="Zhou Z."/>
            <person name="Hou R."/>
            <person name="Li X."/>
            <person name="Liu Y."/>
            <person name="Li H."/>
            <person name="Ning X."/>
            <person name="Lin Y."/>
            <person name="Zhao L."/>
            <person name="Xing Q."/>
            <person name="Dou J."/>
            <person name="Li Y."/>
            <person name="Mao J."/>
            <person name="Guo H."/>
            <person name="Dou H."/>
            <person name="Li T."/>
            <person name="Mu C."/>
            <person name="Jiang W."/>
            <person name="Fu Q."/>
            <person name="Fu X."/>
            <person name="Miao Y."/>
            <person name="Liu J."/>
            <person name="Yu Q."/>
            <person name="Li R."/>
            <person name="Liao H."/>
            <person name="Li X."/>
            <person name="Kong Y."/>
            <person name="Jiang Z."/>
            <person name="Chourrout D."/>
            <person name="Li R."/>
            <person name="Bao Z."/>
        </authorList>
    </citation>
    <scope>NUCLEOTIDE SEQUENCE [LARGE SCALE GENOMIC DNA]</scope>
    <source>
        <strain evidence="21 22">PY_sf001</strain>
    </source>
</reference>
<evidence type="ECO:0000313" key="21">
    <source>
        <dbReference type="EMBL" id="OWF49366.1"/>
    </source>
</evidence>
<dbReference type="GO" id="GO:0005777">
    <property type="term" value="C:peroxisome"/>
    <property type="evidence" value="ECO:0007669"/>
    <property type="project" value="UniProtKB-SubCell"/>
</dbReference>
<dbReference type="STRING" id="6573.A0A210QKZ0"/>
<evidence type="ECO:0000256" key="10">
    <source>
        <dbReference type="ARBA" id="ARBA00023160"/>
    </source>
</evidence>
<sequence length="277" mass="29799">MAAAVKVSSVFRKSLFKGKVAIVTGGGTGIGKAITQELLHLGCKVMIASRNIERIQKAAEEMRSTVVPNKPTNLAHMQCNIRKEDNVKDLISSTLKQFGKIDYVVNNGGGQFPSPASNISVKGWNAVIDTNLTGTFIVCREVYNQWMEQNGGVIVNIIADMWKGFPTMSHTGAARAGVDNLTKTLAIEWAPDGVRVNSVAPGSFIYSETAAANYGDSKIFHHMLDVVPVKRLGTPEEVSSCVCYLLSPAASLISGETVKVDGAASLHNTKYEIRVSK</sequence>
<gene>
    <name evidence="21" type="ORF">KP79_PYT05017</name>
</gene>
<keyword evidence="7" id="KW-0560">Oxidoreductase</keyword>
<keyword evidence="3" id="KW-0444">Lipid biosynthesis</keyword>
<evidence type="ECO:0000256" key="11">
    <source>
        <dbReference type="ARBA" id="ARBA00037124"/>
    </source>
</evidence>
<dbReference type="AlphaFoldDB" id="A0A210QKZ0"/>
<evidence type="ECO:0000256" key="4">
    <source>
        <dbReference type="ARBA" id="ARBA00022553"/>
    </source>
</evidence>
<evidence type="ECO:0000313" key="22">
    <source>
        <dbReference type="Proteomes" id="UP000242188"/>
    </source>
</evidence>
<dbReference type="InterPro" id="IPR002347">
    <property type="entry name" value="SDR_fam"/>
</dbReference>
<dbReference type="Proteomes" id="UP000242188">
    <property type="component" value="Unassembled WGS sequence"/>
</dbReference>
<protein>
    <recommendedName>
        <fullName evidence="14">Peroxisomal trans-2-enoyl-CoA reductase</fullName>
        <ecNumber evidence="13">1.3.1.38</ecNumber>
    </recommendedName>
</protein>
<keyword evidence="8" id="KW-0443">Lipid metabolism</keyword>
<dbReference type="SUPFAM" id="SSF51735">
    <property type="entry name" value="NAD(P)-binding Rossmann-fold domains"/>
    <property type="match status" value="1"/>
</dbReference>
<organism evidence="21 22">
    <name type="scientific">Mizuhopecten yessoensis</name>
    <name type="common">Japanese scallop</name>
    <name type="synonym">Patinopecten yessoensis</name>
    <dbReference type="NCBI Taxonomy" id="6573"/>
    <lineage>
        <taxon>Eukaryota</taxon>
        <taxon>Metazoa</taxon>
        <taxon>Spiralia</taxon>
        <taxon>Lophotrochozoa</taxon>
        <taxon>Mollusca</taxon>
        <taxon>Bivalvia</taxon>
        <taxon>Autobranchia</taxon>
        <taxon>Pteriomorphia</taxon>
        <taxon>Pectinida</taxon>
        <taxon>Pectinoidea</taxon>
        <taxon>Pectinidae</taxon>
        <taxon>Mizuhopecten</taxon>
    </lineage>
</organism>
<accession>A0A210QKZ0</accession>
<keyword evidence="4" id="KW-0597">Phosphoprotein</keyword>
<evidence type="ECO:0000256" key="12">
    <source>
        <dbReference type="ARBA" id="ARBA00038622"/>
    </source>
</evidence>
<evidence type="ECO:0000256" key="5">
    <source>
        <dbReference type="ARBA" id="ARBA00022832"/>
    </source>
</evidence>
<keyword evidence="22" id="KW-1185">Reference proteome</keyword>
<evidence type="ECO:0000256" key="20">
    <source>
        <dbReference type="ARBA" id="ARBA00049559"/>
    </source>
</evidence>
<dbReference type="GO" id="GO:0006633">
    <property type="term" value="P:fatty acid biosynthetic process"/>
    <property type="evidence" value="ECO:0007669"/>
    <property type="project" value="UniProtKB-KW"/>
</dbReference>
<dbReference type="CDD" id="cd05369">
    <property type="entry name" value="TER_DECR_SDR_a"/>
    <property type="match status" value="1"/>
</dbReference>
<evidence type="ECO:0000256" key="17">
    <source>
        <dbReference type="ARBA" id="ARBA00049108"/>
    </source>
</evidence>
<comment type="subcellular location">
    <subcellularLocation>
        <location evidence="1">Peroxisome</location>
    </subcellularLocation>
</comment>
<dbReference type="EC" id="1.3.1.38" evidence="13"/>
<comment type="subunit">
    <text evidence="12">Interacts with PEX5, probably required to target it into peroxisomes.</text>
</comment>
<dbReference type="Gene3D" id="3.40.50.720">
    <property type="entry name" value="NAD(P)-binding Rossmann-like Domain"/>
    <property type="match status" value="1"/>
</dbReference>
<dbReference type="InterPro" id="IPR052388">
    <property type="entry name" value="Peroxisomal_t2-enoyl-CoA_red"/>
</dbReference>
<dbReference type="FunFam" id="3.40.50.720:FF:000335">
    <property type="entry name" value="Peroxisomal trans-2-enoyl-CoA reductase"/>
    <property type="match status" value="1"/>
</dbReference>
<evidence type="ECO:0000256" key="14">
    <source>
        <dbReference type="ARBA" id="ARBA00041063"/>
    </source>
</evidence>
<dbReference type="InterPro" id="IPR036291">
    <property type="entry name" value="NAD(P)-bd_dom_sf"/>
</dbReference>
<keyword evidence="9" id="KW-0576">Peroxisome</keyword>
<dbReference type="OrthoDB" id="417891at2759"/>
<comment type="catalytic activity">
    <reaction evidence="18">
        <text>a (2E)-enoyl-CoA + NADPH + H(+) = a 2,3-saturated acyl-CoA + NADP(+)</text>
        <dbReference type="Rhea" id="RHEA:33763"/>
        <dbReference type="ChEBI" id="CHEBI:15378"/>
        <dbReference type="ChEBI" id="CHEBI:57783"/>
        <dbReference type="ChEBI" id="CHEBI:58349"/>
        <dbReference type="ChEBI" id="CHEBI:58856"/>
        <dbReference type="ChEBI" id="CHEBI:65111"/>
        <dbReference type="EC" id="1.3.1.38"/>
    </reaction>
    <physiologicalReaction direction="left-to-right" evidence="18">
        <dbReference type="Rhea" id="RHEA:33764"/>
    </physiologicalReaction>
</comment>
<evidence type="ECO:0000256" key="19">
    <source>
        <dbReference type="ARBA" id="ARBA00049386"/>
    </source>
</evidence>
<keyword evidence="6" id="KW-0521">NADP</keyword>
<dbReference type="Pfam" id="PF13561">
    <property type="entry name" value="adh_short_C2"/>
    <property type="match status" value="1"/>
</dbReference>
<dbReference type="GO" id="GO:0033306">
    <property type="term" value="P:phytol metabolic process"/>
    <property type="evidence" value="ECO:0007669"/>
    <property type="project" value="TreeGrafter"/>
</dbReference>
<evidence type="ECO:0000256" key="18">
    <source>
        <dbReference type="ARBA" id="ARBA00049251"/>
    </source>
</evidence>
<evidence type="ECO:0000256" key="9">
    <source>
        <dbReference type="ARBA" id="ARBA00023140"/>
    </source>
</evidence>
<evidence type="ECO:0000256" key="2">
    <source>
        <dbReference type="ARBA" id="ARBA00005189"/>
    </source>
</evidence>
<dbReference type="PRINTS" id="PR00080">
    <property type="entry name" value="SDRFAMILY"/>
</dbReference>
<comment type="catalytic activity">
    <reaction evidence="17">
        <text>(2E)-hexenoyl-CoA + NADPH + H(+) = hexanoyl-CoA + NADP(+)</text>
        <dbReference type="Rhea" id="RHEA:44956"/>
        <dbReference type="ChEBI" id="CHEBI:15378"/>
        <dbReference type="ChEBI" id="CHEBI:57783"/>
        <dbReference type="ChEBI" id="CHEBI:58349"/>
        <dbReference type="ChEBI" id="CHEBI:62077"/>
        <dbReference type="ChEBI" id="CHEBI:62620"/>
    </reaction>
    <physiologicalReaction direction="left-to-right" evidence="17">
        <dbReference type="Rhea" id="RHEA:44957"/>
    </physiologicalReaction>
</comment>
<comment type="catalytic activity">
    <reaction evidence="19">
        <text>(2E)-decenoyl-CoA + NADPH + H(+) = decanoyl-CoA + NADP(+)</text>
        <dbReference type="Rhea" id="RHEA:44960"/>
        <dbReference type="ChEBI" id="CHEBI:15378"/>
        <dbReference type="ChEBI" id="CHEBI:57783"/>
        <dbReference type="ChEBI" id="CHEBI:58349"/>
        <dbReference type="ChEBI" id="CHEBI:61406"/>
        <dbReference type="ChEBI" id="CHEBI:61430"/>
    </reaction>
    <physiologicalReaction direction="left-to-right" evidence="19">
        <dbReference type="Rhea" id="RHEA:44961"/>
    </physiologicalReaction>
</comment>
<dbReference type="EMBL" id="NEDP02003147">
    <property type="protein sequence ID" value="OWF49366.1"/>
    <property type="molecule type" value="Genomic_DNA"/>
</dbReference>
<name>A0A210QKZ0_MIZYE</name>
<comment type="pathway">
    <text evidence="2">Lipid metabolism.</text>
</comment>
<evidence type="ECO:0000256" key="7">
    <source>
        <dbReference type="ARBA" id="ARBA00023002"/>
    </source>
</evidence>
<comment type="catalytic activity">
    <reaction evidence="15">
        <text>(2E)-dodecenoyl-CoA + NADPH + H(+) = dodecanoyl-CoA + NADP(+)</text>
        <dbReference type="Rhea" id="RHEA:44964"/>
        <dbReference type="ChEBI" id="CHEBI:15378"/>
        <dbReference type="ChEBI" id="CHEBI:57330"/>
        <dbReference type="ChEBI" id="CHEBI:57375"/>
        <dbReference type="ChEBI" id="CHEBI:57783"/>
        <dbReference type="ChEBI" id="CHEBI:58349"/>
    </reaction>
    <physiologicalReaction direction="left-to-right" evidence="15">
        <dbReference type="Rhea" id="RHEA:44965"/>
    </physiologicalReaction>
</comment>
<evidence type="ECO:0000256" key="3">
    <source>
        <dbReference type="ARBA" id="ARBA00022516"/>
    </source>
</evidence>
<evidence type="ECO:0000256" key="1">
    <source>
        <dbReference type="ARBA" id="ARBA00004275"/>
    </source>
</evidence>
<evidence type="ECO:0000256" key="16">
    <source>
        <dbReference type="ARBA" id="ARBA00048686"/>
    </source>
</evidence>
<dbReference type="GO" id="GO:0019166">
    <property type="term" value="F:trans-2-enoyl-CoA reductase (NADPH) activity"/>
    <property type="evidence" value="ECO:0007669"/>
    <property type="project" value="UniProtKB-EC"/>
</dbReference>
<comment type="caution">
    <text evidence="21">The sequence shown here is derived from an EMBL/GenBank/DDBJ whole genome shotgun (WGS) entry which is preliminary data.</text>
</comment>
<evidence type="ECO:0000256" key="15">
    <source>
        <dbReference type="ARBA" id="ARBA00047570"/>
    </source>
</evidence>
<comment type="catalytic activity">
    <reaction evidence="16">
        <text>(2E)-tetradecenoyl-CoA + NADPH + H(+) = tetradecanoyl-CoA + NADP(+)</text>
        <dbReference type="Rhea" id="RHEA:44968"/>
        <dbReference type="ChEBI" id="CHEBI:15378"/>
        <dbReference type="ChEBI" id="CHEBI:57385"/>
        <dbReference type="ChEBI" id="CHEBI:57783"/>
        <dbReference type="ChEBI" id="CHEBI:58349"/>
        <dbReference type="ChEBI" id="CHEBI:61405"/>
    </reaction>
    <physiologicalReaction direction="left-to-right" evidence="16">
        <dbReference type="Rhea" id="RHEA:44969"/>
    </physiologicalReaction>
</comment>
<dbReference type="PRINTS" id="PR00081">
    <property type="entry name" value="GDHRDH"/>
</dbReference>
<evidence type="ECO:0000256" key="8">
    <source>
        <dbReference type="ARBA" id="ARBA00023098"/>
    </source>
</evidence>
<evidence type="ECO:0000256" key="6">
    <source>
        <dbReference type="ARBA" id="ARBA00022857"/>
    </source>
</evidence>
<comment type="function">
    <text evidence="11">Participates in chain elongation of fatty acids. Catalyzes the reduction of trans-2-enoyl-CoAs of varying chain lengths from 6:1 to 16:1, having maximum activity with 10:1 CoA. Has no 2,4-dienoyl-CoA reductase activity.</text>
</comment>
<proteinExistence type="predicted"/>
<dbReference type="PANTHER" id="PTHR24317:SF7">
    <property type="entry name" value="PEROXISOMAL TRANS-2-ENOYL-COA REDUCTASE"/>
    <property type="match status" value="1"/>
</dbReference>
<keyword evidence="10" id="KW-0275">Fatty acid biosynthesis</keyword>
<keyword evidence="5" id="KW-0276">Fatty acid metabolism</keyword>
<comment type="catalytic activity">
    <reaction evidence="20">
        <text>(2E)-octenoyl-CoA + NADPH + H(+) = octanoyl-CoA + NADP(+)</text>
        <dbReference type="Rhea" id="RHEA:44952"/>
        <dbReference type="ChEBI" id="CHEBI:15378"/>
        <dbReference type="ChEBI" id="CHEBI:57386"/>
        <dbReference type="ChEBI" id="CHEBI:57783"/>
        <dbReference type="ChEBI" id="CHEBI:58349"/>
        <dbReference type="ChEBI" id="CHEBI:62242"/>
    </reaction>
    <physiologicalReaction direction="left-to-right" evidence="20">
        <dbReference type="Rhea" id="RHEA:44953"/>
    </physiologicalReaction>
</comment>
<evidence type="ECO:0000256" key="13">
    <source>
        <dbReference type="ARBA" id="ARBA00038849"/>
    </source>
</evidence>
<dbReference type="PANTHER" id="PTHR24317">
    <property type="entry name" value="PEROXISOMAL TRANS-2-ENOYL-COA REDUCTASE"/>
    <property type="match status" value="1"/>
</dbReference>